<name>A0ABQ5L160_9EUKA</name>
<dbReference type="CDD" id="cd00024">
    <property type="entry name" value="CD_CSD"/>
    <property type="match status" value="1"/>
</dbReference>
<proteinExistence type="predicted"/>
<dbReference type="SMART" id="SM00298">
    <property type="entry name" value="CHROMO"/>
    <property type="match status" value="1"/>
</dbReference>
<dbReference type="SUPFAM" id="SSF54160">
    <property type="entry name" value="Chromo domain-like"/>
    <property type="match status" value="1"/>
</dbReference>
<accession>A0ABQ5L160</accession>
<keyword evidence="3" id="KW-1185">Reference proteome</keyword>
<protein>
    <recommendedName>
        <fullName evidence="1">Chromo domain-containing protein</fullName>
    </recommendedName>
</protein>
<sequence length="174" mass="20119">VEKVEEQRGKGFEVGQKVWVEPIVKRKGDPEWTGPFKIKQKITDFKYLITTLDDHLDQEVHVARLKLCTADASDEELLSLQAADEGQYVVEAILDHGINELGKMVFLVKWFGFQDDENTWQDYSPIYGTTAIVNYIQEHPEVQKWLCDDSKIKQTDTIYTVSKFTYITPFSPLE</sequence>
<dbReference type="InterPro" id="IPR000953">
    <property type="entry name" value="Chromo/chromo_shadow_dom"/>
</dbReference>
<feature type="non-terminal residue" evidence="2">
    <location>
        <position position="1"/>
    </location>
</feature>
<evidence type="ECO:0000313" key="3">
    <source>
        <dbReference type="Proteomes" id="UP001057375"/>
    </source>
</evidence>
<comment type="caution">
    <text evidence="2">The sequence shown here is derived from an EMBL/GenBank/DDBJ whole genome shotgun (WGS) entry which is preliminary data.</text>
</comment>
<feature type="non-terminal residue" evidence="2">
    <location>
        <position position="174"/>
    </location>
</feature>
<reference evidence="2" key="1">
    <citation type="submission" date="2022-03" db="EMBL/GenBank/DDBJ databases">
        <title>Draft genome sequence of Aduncisulcus paluster, a free-living microaerophilic Fornicata.</title>
        <authorList>
            <person name="Yuyama I."/>
            <person name="Kume K."/>
            <person name="Tamura T."/>
            <person name="Inagaki Y."/>
            <person name="Hashimoto T."/>
        </authorList>
    </citation>
    <scope>NUCLEOTIDE SEQUENCE</scope>
    <source>
        <strain evidence="2">NY0171</strain>
    </source>
</reference>
<gene>
    <name evidence="2" type="ORF">ADUPG1_003482</name>
</gene>
<evidence type="ECO:0000259" key="1">
    <source>
        <dbReference type="PROSITE" id="PS50013"/>
    </source>
</evidence>
<organism evidence="2 3">
    <name type="scientific">Aduncisulcus paluster</name>
    <dbReference type="NCBI Taxonomy" id="2918883"/>
    <lineage>
        <taxon>Eukaryota</taxon>
        <taxon>Metamonada</taxon>
        <taxon>Carpediemonas-like organisms</taxon>
        <taxon>Aduncisulcus</taxon>
    </lineage>
</organism>
<dbReference type="Pfam" id="PF00385">
    <property type="entry name" value="Chromo"/>
    <property type="match status" value="1"/>
</dbReference>
<dbReference type="InterPro" id="IPR016197">
    <property type="entry name" value="Chromo-like_dom_sf"/>
</dbReference>
<feature type="domain" description="Chromo" evidence="1">
    <location>
        <begin position="88"/>
        <end position="139"/>
    </location>
</feature>
<dbReference type="InterPro" id="IPR023780">
    <property type="entry name" value="Chromo_domain"/>
</dbReference>
<dbReference type="Proteomes" id="UP001057375">
    <property type="component" value="Unassembled WGS sequence"/>
</dbReference>
<dbReference type="Gene3D" id="2.40.50.40">
    <property type="match status" value="1"/>
</dbReference>
<dbReference type="EMBL" id="BQXS01004784">
    <property type="protein sequence ID" value="GKT37544.1"/>
    <property type="molecule type" value="Genomic_DNA"/>
</dbReference>
<evidence type="ECO:0000313" key="2">
    <source>
        <dbReference type="EMBL" id="GKT37544.1"/>
    </source>
</evidence>
<dbReference type="PROSITE" id="PS50013">
    <property type="entry name" value="CHROMO_2"/>
    <property type="match status" value="1"/>
</dbReference>